<proteinExistence type="predicted"/>
<feature type="compositionally biased region" description="Basic and acidic residues" evidence="1">
    <location>
        <begin position="687"/>
        <end position="700"/>
    </location>
</feature>
<feature type="compositionally biased region" description="Basic residues" evidence="1">
    <location>
        <begin position="403"/>
        <end position="415"/>
    </location>
</feature>
<feature type="compositionally biased region" description="Polar residues" evidence="1">
    <location>
        <begin position="909"/>
        <end position="923"/>
    </location>
</feature>
<dbReference type="PANTHER" id="PTHR42105">
    <property type="entry name" value="DIM2-ASSOCIATED PROTEIN 1"/>
    <property type="match status" value="1"/>
</dbReference>
<feature type="region of interest" description="Disordered" evidence="1">
    <location>
        <begin position="1491"/>
        <end position="1586"/>
    </location>
</feature>
<comment type="caution">
    <text evidence="2">The sequence shown here is derived from an EMBL/GenBank/DDBJ whole genome shotgun (WGS) entry which is preliminary data.</text>
</comment>
<sequence>MGFTSRRPLLPAPTDSLLGSADETGLETDLDQATDLSQRPEKTWEEIPTDGTPITITTASKHRQLGKLSKPGQQSQTSLLIELFEGSKVSDSGRRRPSLRVRYTPSHSRKDKGKEKDQSHILVTESKSPKRPLQTHRIVLGGNETLKEHMVDESISSLDSAGLIRPRAPIEIDVQQGEPSDISSLSASPEPRFIIPGSDISSMPPESNLGLPPPIIMAPSDQSATLARSTVDTTALKPPIMPSDRNISNERITQKVIEKLSNKPRVHTSTTSKRHRGSHSSSYTSGGQDVETGGPSELRSRTVKKIEDDSIPSATGSSLLSGSHLSADARAQEQRSVRSGTSNVSLTNNPKLIQTVEDIVRRLILPELKDLKRDQTHHRSRHDKLADYSDLSSTTVSKEERPHRRSSGNKTKRRVSREVDGGKHVTSRRHRHHEYDSPSEQSYDPSESLDSGSYHDEKKHRKSSRSHRTRNIAAGAIGGAALTAAALKSHDSGSSVDQSERRRRRRSKSRSSRSTSYAEKDDAFSKHKVPAMPFVSEVGTDLTRSSLQSSLDGGAATPTRREVREVVRGSPLALSSPRTHTPTKHTVDLRRGLGTHHGNFSEHDLSGHDLSTRNQLADDVVSLESREAEDPDFATHGFAALTDPELARAYERNLHQQHPIRRGLSPIQSVASYATTEPNRNSTMRARSTESLDSVRKRDVAADQESISSFASTPVAGEARSVRPHGISLENRSEIMGQHGDAFDSSPRQQQDDAIFDEQHLENESYRHSPYVDKVTAGRQVARALGATAEYIDNQSDVESAVASLIEPSAVDQSNLDSPRVSHATSPGRRALDSPHLSYRGGVDSQPGSPLKQQLSHGDHAANLFVPVAGIIAQQALARPSSRVSQTSNQRSARSSGSQGPVVHDPTNAELSPNSEITTNPSVIQGPISGVPPDDTSHWPYDPTPPRSRADLALPPVSRDIGSAGTDLVPEALSFKHNHDLDPKRDLHVRALPTTASPGAKDEGYETGANAPSPGLYQPAAAFHDDRFTPDIPLQDPMLGDDPFTITPRDQYISGTSRGLSPGFDSAIDRNRDRIQSRDIVRLMDHLTIRDAQRNARDTEILVTLVRSAAEMRNSFEDVKKFIAEQDELLMDNAASQHDKLQRLVGGPRPQPGFAGPPARSANSEDDLPAKRRNVFQRALRGLGNKNTQELQNIEAMLLRLLHEMEGLRGAQSGSMPTVGARQTSLMSADNTRAPTDTGYEPDGQAGTSSTGDRSGFFSNNSSRQADYRNYNHHRESGNRVSTVMEDNEEYDEYEDHLGAPVAGNIQVNQPPHGTPPRTDPHVRGGSVPLQTPPRTIDQAAGSLSQDNTPHLSQGEGSGKKHKSFAPPFFSKMVSRWSKTTASSAENFRASQQRHRPYSEMSRSGSKLGEYDYEHDPEGDDRHRSNTSFNHDQYGDDDHRPPSPLIPSQVSDNPKYQAHRNSVNLQHPQPRQGPTGRYQSRLESEAQYYHDQLSPTSQTSSQWENGPGMHGGGHGMTGYDGPMGPTSDAPYPTEPMHHHDNQSIRSGASQGPPRPPKILDGEPLVPQRPPKVLMSPQPSGSTNRQPTYVDHVTAARAGSPAFDKVFTGGSSTFTTEPGTCLCSFNEISSKAPRTLYYELRRPEYHQPRPTSTAGSKEQNPRILYVLTLLTDEAHHRTMTALRQLHFPARLNKLSAHVTLFHALPGAHLAEIKRDLKSVAATTSTFAIETRMPPFRMRKGVGIHVSPVRSNDGSSSNDADDNNQIHAIFTHLRSLWLSWLSPQDRDRRSFRPHYTIQNKVDDPAIVDRCFREIETEFPGSTGQNFAVAYVA</sequence>
<dbReference type="OrthoDB" id="5382102at2759"/>
<evidence type="ECO:0000313" key="2">
    <source>
        <dbReference type="EMBL" id="RVX75497.1"/>
    </source>
</evidence>
<feature type="compositionally biased region" description="Polar residues" evidence="1">
    <location>
        <begin position="1446"/>
        <end position="1456"/>
    </location>
</feature>
<feature type="region of interest" description="Disordered" evidence="1">
    <location>
        <begin position="1384"/>
        <end position="1456"/>
    </location>
</feature>
<feature type="compositionally biased region" description="Polar residues" evidence="1">
    <location>
        <begin position="1342"/>
        <end position="1352"/>
    </location>
</feature>
<feature type="compositionally biased region" description="Gly residues" evidence="1">
    <location>
        <begin position="1508"/>
        <end position="1518"/>
    </location>
</feature>
<feature type="compositionally biased region" description="Polar residues" evidence="1">
    <location>
        <begin position="1493"/>
        <end position="1504"/>
    </location>
</feature>
<dbReference type="PANTHER" id="PTHR42105:SF1">
    <property type="entry name" value="TRANSALDOLASE"/>
    <property type="match status" value="1"/>
</dbReference>
<feature type="region of interest" description="Disordered" evidence="1">
    <location>
        <begin position="877"/>
        <end position="955"/>
    </location>
</feature>
<feature type="compositionally biased region" description="Polar residues" evidence="1">
    <location>
        <begin position="882"/>
        <end position="899"/>
    </location>
</feature>
<feature type="region of interest" description="Disordered" evidence="1">
    <location>
        <begin position="1210"/>
        <end position="1282"/>
    </location>
</feature>
<organism evidence="2 3">
    <name type="scientific">Exophiala mesophila</name>
    <name type="common">Black yeast-like fungus</name>
    <dbReference type="NCBI Taxonomy" id="212818"/>
    <lineage>
        <taxon>Eukaryota</taxon>
        <taxon>Fungi</taxon>
        <taxon>Dikarya</taxon>
        <taxon>Ascomycota</taxon>
        <taxon>Pezizomycotina</taxon>
        <taxon>Eurotiomycetes</taxon>
        <taxon>Chaetothyriomycetidae</taxon>
        <taxon>Chaetothyriales</taxon>
        <taxon>Herpotrichiellaceae</taxon>
        <taxon>Exophiala</taxon>
    </lineage>
</organism>
<feature type="region of interest" description="Disordered" evidence="1">
    <location>
        <begin position="90"/>
        <end position="130"/>
    </location>
</feature>
<feature type="region of interest" description="Disordered" evidence="1">
    <location>
        <begin position="1303"/>
        <end position="1366"/>
    </location>
</feature>
<feature type="region of interest" description="Disordered" evidence="1">
    <location>
        <begin position="1"/>
        <end position="55"/>
    </location>
</feature>
<feature type="region of interest" description="Disordered" evidence="1">
    <location>
        <begin position="233"/>
        <end position="347"/>
    </location>
</feature>
<feature type="compositionally biased region" description="Polar residues" evidence="1">
    <location>
        <begin position="1246"/>
        <end position="1265"/>
    </location>
</feature>
<feature type="compositionally biased region" description="Basic residues" evidence="1">
    <location>
        <begin position="262"/>
        <end position="278"/>
    </location>
</feature>
<feature type="compositionally biased region" description="Basic residues" evidence="1">
    <location>
        <begin position="501"/>
        <end position="511"/>
    </location>
</feature>
<reference evidence="2 3" key="1">
    <citation type="submission" date="2017-03" db="EMBL/GenBank/DDBJ databases">
        <title>Genomes of endolithic fungi from Antarctica.</title>
        <authorList>
            <person name="Coleine C."/>
            <person name="Masonjones S."/>
            <person name="Stajich J.E."/>
        </authorList>
    </citation>
    <scope>NUCLEOTIDE SEQUENCE [LARGE SCALE GENOMIC DNA]</scope>
    <source>
        <strain evidence="2 3">CCFEE 6314</strain>
    </source>
</reference>
<feature type="compositionally biased region" description="Basic and acidic residues" evidence="1">
    <location>
        <begin position="252"/>
        <end position="261"/>
    </location>
</feature>
<feature type="compositionally biased region" description="Polar residues" evidence="1">
    <location>
        <begin position="1212"/>
        <end position="1235"/>
    </location>
</feature>
<evidence type="ECO:0000256" key="1">
    <source>
        <dbReference type="SAM" id="MobiDB-lite"/>
    </source>
</evidence>
<feature type="compositionally biased region" description="Polar residues" evidence="1">
    <location>
        <begin position="337"/>
        <end position="347"/>
    </location>
</feature>
<feature type="region of interest" description="Disordered" evidence="1">
    <location>
        <begin position="374"/>
        <end position="471"/>
    </location>
</feature>
<gene>
    <name evidence="2" type="ORF">B0A52_00850</name>
</gene>
<feature type="compositionally biased region" description="Polar residues" evidence="1">
    <location>
        <begin position="438"/>
        <end position="451"/>
    </location>
</feature>
<feature type="compositionally biased region" description="Basic and acidic residues" evidence="1">
    <location>
        <begin position="298"/>
        <end position="308"/>
    </location>
</feature>
<feature type="compositionally biased region" description="Polar residues" evidence="1">
    <location>
        <begin position="675"/>
        <end position="686"/>
    </location>
</feature>
<dbReference type="Proteomes" id="UP000288859">
    <property type="component" value="Unassembled WGS sequence"/>
</dbReference>
<feature type="region of interest" description="Disordered" evidence="1">
    <location>
        <begin position="1145"/>
        <end position="1170"/>
    </location>
</feature>
<dbReference type="EMBL" id="NAJM01000002">
    <property type="protein sequence ID" value="RVX75497.1"/>
    <property type="molecule type" value="Genomic_DNA"/>
</dbReference>
<feature type="compositionally biased region" description="Basic and acidic residues" evidence="1">
    <location>
        <begin position="1409"/>
        <end position="1424"/>
    </location>
</feature>
<feature type="region of interest" description="Disordered" evidence="1">
    <location>
        <begin position="486"/>
        <end position="524"/>
    </location>
</feature>
<feature type="region of interest" description="Disordered" evidence="1">
    <location>
        <begin position="675"/>
        <end position="700"/>
    </location>
</feature>
<name>A0A438NIE0_EXOME</name>
<feature type="compositionally biased region" description="Low complexity" evidence="1">
    <location>
        <begin position="316"/>
        <end position="326"/>
    </location>
</feature>
<feature type="compositionally biased region" description="Polar residues" evidence="1">
    <location>
        <begin position="1576"/>
        <end position="1586"/>
    </location>
</feature>
<dbReference type="Gene3D" id="3.90.1140.10">
    <property type="entry name" value="Cyclic phosphodiesterase"/>
    <property type="match status" value="1"/>
</dbReference>
<accession>A0A438NIE0</accession>
<feature type="compositionally biased region" description="Basic residues" evidence="1">
    <location>
        <begin position="458"/>
        <end position="470"/>
    </location>
</feature>
<protein>
    <submittedName>
        <fullName evidence="2">Uncharacterized protein</fullName>
    </submittedName>
</protein>
<feature type="region of interest" description="Disordered" evidence="1">
    <location>
        <begin position="812"/>
        <end position="855"/>
    </location>
</feature>
<dbReference type="Pfam" id="PF13563">
    <property type="entry name" value="2_5_RNA_ligase2"/>
    <property type="match status" value="1"/>
</dbReference>
<feature type="region of interest" description="Disordered" evidence="1">
    <location>
        <begin position="545"/>
        <end position="564"/>
    </location>
</feature>
<feature type="compositionally biased region" description="Polar residues" evidence="1">
    <location>
        <begin position="846"/>
        <end position="855"/>
    </location>
</feature>
<dbReference type="VEuPathDB" id="FungiDB:PV10_00330"/>
<evidence type="ECO:0000313" key="3">
    <source>
        <dbReference type="Proteomes" id="UP000288859"/>
    </source>
</evidence>